<organism evidence="1 2">
    <name type="scientific">Simkania negevensis (strain ATCC VR-1471 / DSM 27360 / Z)</name>
    <dbReference type="NCBI Taxonomy" id="331113"/>
    <lineage>
        <taxon>Bacteria</taxon>
        <taxon>Pseudomonadati</taxon>
        <taxon>Chlamydiota</taxon>
        <taxon>Chlamydiia</taxon>
        <taxon>Parachlamydiales</taxon>
        <taxon>Simkaniaceae</taxon>
        <taxon>Simkania</taxon>
    </lineage>
</organism>
<dbReference type="Gene3D" id="3.30.460.40">
    <property type="match status" value="1"/>
</dbReference>
<dbReference type="STRING" id="331113.SNE_A03390"/>
<name>F8L686_SIMNZ</name>
<evidence type="ECO:0008006" key="3">
    <source>
        <dbReference type="Google" id="ProtNLM"/>
    </source>
</evidence>
<evidence type="ECO:0000313" key="2">
    <source>
        <dbReference type="Proteomes" id="UP000000496"/>
    </source>
</evidence>
<reference key="1">
    <citation type="journal article" date="2011" name="Mol. Biol. Evol.">
        <title>Unity in variety -- the pan-genome of the Chlamydiae.</title>
        <authorList>
            <person name="Collingro A."/>
            <person name="Tischler P."/>
            <person name="Weinmaier T."/>
            <person name="Penz T."/>
            <person name="Heinz E."/>
            <person name="Brunham R.C."/>
            <person name="Read T.D."/>
            <person name="Bavoil P.M."/>
            <person name="Sachse K."/>
            <person name="Kahane S."/>
            <person name="Friedman M.G."/>
            <person name="Rattei T."/>
            <person name="Myers G.S.A."/>
            <person name="Horn M."/>
        </authorList>
    </citation>
    <scope>NUCLEOTIDE SEQUENCE</scope>
    <source>
        <strain>Z</strain>
    </source>
</reference>
<protein>
    <recommendedName>
        <fullName evidence="3">Nucleotidyl transferase AbiEii/AbiGii toxin family protein</fullName>
    </recommendedName>
</protein>
<sequence>MKTFENAVDFRKSLEMRLLKRAQSIGVDVQRIRKQVAFDRLLARLFRQENCPWILKGGHAMELRLKIARATQDIDLFVKTHTLIADQQVILERLQEDGSADLSDFLSIASAFLKFL</sequence>
<reference evidence="1 2" key="2">
    <citation type="journal article" date="2011" name="Mol. Biol. Evol.">
        <title>Unity in variety--the pan-genome of the Chlamydiae.</title>
        <authorList>
            <person name="Collingro A."/>
            <person name="Tischler P."/>
            <person name="Weinmaier T."/>
            <person name="Penz T."/>
            <person name="Heinz E."/>
            <person name="Brunham R.C."/>
            <person name="Read T.D."/>
            <person name="Bavoil P.M."/>
            <person name="Sachse K."/>
            <person name="Kahane S."/>
            <person name="Friedman M.G."/>
            <person name="Rattei T."/>
            <person name="Myers G.S."/>
            <person name="Horn M."/>
        </authorList>
    </citation>
    <scope>NUCLEOTIDE SEQUENCE [LARGE SCALE GENOMIC DNA]</scope>
    <source>
        <strain evidence="2">ATCC VR-1471 / Z</strain>
    </source>
</reference>
<dbReference type="Pfam" id="PF08843">
    <property type="entry name" value="AbiEii"/>
    <property type="match status" value="1"/>
</dbReference>
<dbReference type="InterPro" id="IPR014942">
    <property type="entry name" value="AbiEii"/>
</dbReference>
<dbReference type="KEGG" id="sng:SNE_A03390"/>
<keyword evidence="2" id="KW-1185">Reference proteome</keyword>
<dbReference type="EMBL" id="FR872582">
    <property type="protein sequence ID" value="CCB88216.1"/>
    <property type="molecule type" value="Genomic_DNA"/>
</dbReference>
<dbReference type="AlphaFoldDB" id="F8L686"/>
<dbReference type="InterPro" id="IPR043519">
    <property type="entry name" value="NT_sf"/>
</dbReference>
<gene>
    <name evidence="1" type="ordered locus">SNE_A03390</name>
</gene>
<dbReference type="HOGENOM" id="CLU_2095230_0_0_0"/>
<dbReference type="SUPFAM" id="SSF81301">
    <property type="entry name" value="Nucleotidyltransferase"/>
    <property type="match status" value="1"/>
</dbReference>
<evidence type="ECO:0000313" key="1">
    <source>
        <dbReference type="EMBL" id="CCB88216.1"/>
    </source>
</evidence>
<proteinExistence type="predicted"/>
<dbReference type="RefSeq" id="WP_013942683.1">
    <property type="nucleotide sequence ID" value="NC_015713.1"/>
</dbReference>
<dbReference type="OrthoDB" id="9808443at2"/>
<dbReference type="Proteomes" id="UP000000496">
    <property type="component" value="Chromosome gsn.131"/>
</dbReference>
<accession>F8L686</accession>